<dbReference type="CDD" id="cd22829">
    <property type="entry name" value="Gal_Rha_Lectin_EVA1_EVA1C_rpt2"/>
    <property type="match status" value="1"/>
</dbReference>
<name>A0A922CH38_MANSE</name>
<evidence type="ECO:0000313" key="5">
    <source>
        <dbReference type="EMBL" id="KAG6445911.1"/>
    </source>
</evidence>
<accession>A0A922CH38</accession>
<feature type="signal peptide" evidence="3">
    <location>
        <begin position="1"/>
        <end position="19"/>
    </location>
</feature>
<dbReference type="InterPro" id="IPR043159">
    <property type="entry name" value="Lectin_gal-bd_sf"/>
</dbReference>
<feature type="chain" id="PRO_5037342475" description="SUEL-type lectin domain-containing protein" evidence="3">
    <location>
        <begin position="20"/>
        <end position="499"/>
    </location>
</feature>
<organism evidence="5 6">
    <name type="scientific">Manduca sexta</name>
    <name type="common">Tobacco hawkmoth</name>
    <name type="synonym">Tobacco hornworm</name>
    <dbReference type="NCBI Taxonomy" id="7130"/>
    <lineage>
        <taxon>Eukaryota</taxon>
        <taxon>Metazoa</taxon>
        <taxon>Ecdysozoa</taxon>
        <taxon>Arthropoda</taxon>
        <taxon>Hexapoda</taxon>
        <taxon>Insecta</taxon>
        <taxon>Pterygota</taxon>
        <taxon>Neoptera</taxon>
        <taxon>Endopterygota</taxon>
        <taxon>Lepidoptera</taxon>
        <taxon>Glossata</taxon>
        <taxon>Ditrysia</taxon>
        <taxon>Bombycoidea</taxon>
        <taxon>Sphingidae</taxon>
        <taxon>Sphinginae</taxon>
        <taxon>Sphingini</taxon>
        <taxon>Manduca</taxon>
    </lineage>
</organism>
<keyword evidence="6" id="KW-1185">Reference proteome</keyword>
<dbReference type="InterPro" id="IPR000922">
    <property type="entry name" value="Lectin_gal-bd_dom"/>
</dbReference>
<dbReference type="PROSITE" id="PS50228">
    <property type="entry name" value="SUEL_LECTIN"/>
    <property type="match status" value="2"/>
</dbReference>
<sequence>MYCVFVVVGFLLLPGPSCTNSDNLALLLNTLKTTQRAVCDDEMVFIECPKGTAISILVAQYGKASLENSACAHVSSGSSDEQERENCKRPNAMQYDLLQTVVEACQKKQQCTFSTTPRPGIVDPCPFTRKYIEVSYKCRPHDFISETVCEDELMELSCNPHSRIAIFDAQYGRTAYEIACPAHGVTESCSTPYTVEKVMQVCHGKRRCLVLASGRTFESFCGPQIRPYLKIVYACVPLGIISERYETPAEVEEIDSTLKISNDNRLDKEDRAGDKWGDIKAGTTTIGSVWQPPVKHLPPLRTEETTIFTSLADPALQPRTKDVTPPPNTNANVEKTKELSSTYKLYIFIGIAVVVFVILTAIFIGIRCYLDQKAKSDSKNGDMFTTEAPNVFNDAVSDIDNDVDVSHISGTFYDPVHPDMILFKDVPGSRGTLRAMKPLSTIYPIAGASMYGNVDYVPSQTRDIPTRFTRSRSKEEQSTDMMMSPKSLASYSNSNFYYG</sequence>
<evidence type="ECO:0000313" key="6">
    <source>
        <dbReference type="Proteomes" id="UP000791440"/>
    </source>
</evidence>
<dbReference type="GO" id="GO:0030246">
    <property type="term" value="F:carbohydrate binding"/>
    <property type="evidence" value="ECO:0007669"/>
    <property type="project" value="InterPro"/>
</dbReference>
<dbReference type="CDD" id="cd22828">
    <property type="entry name" value="Gal_Rha_Lectin_EVA1_EVA1C_rpt1"/>
    <property type="match status" value="1"/>
</dbReference>
<dbReference type="AlphaFoldDB" id="A0A922CH38"/>
<proteinExistence type="predicted"/>
<keyword evidence="2" id="KW-0472">Membrane</keyword>
<reference evidence="5" key="2">
    <citation type="submission" date="2020-12" db="EMBL/GenBank/DDBJ databases">
        <authorList>
            <person name="Kanost M."/>
        </authorList>
    </citation>
    <scope>NUCLEOTIDE SEQUENCE</scope>
</reference>
<comment type="caution">
    <text evidence="5">The sequence shown here is derived from an EMBL/GenBank/DDBJ whole genome shotgun (WGS) entry which is preliminary data.</text>
</comment>
<keyword evidence="3" id="KW-0732">Signal</keyword>
<dbReference type="EMBL" id="JH668326">
    <property type="protein sequence ID" value="KAG6445911.1"/>
    <property type="molecule type" value="Genomic_DNA"/>
</dbReference>
<dbReference type="PANTHER" id="PTHR46780">
    <property type="entry name" value="PROTEIN EVA-1"/>
    <property type="match status" value="1"/>
</dbReference>
<protein>
    <recommendedName>
        <fullName evidence="4">SUEL-type lectin domain-containing protein</fullName>
    </recommendedName>
</protein>
<evidence type="ECO:0000256" key="2">
    <source>
        <dbReference type="SAM" id="Phobius"/>
    </source>
</evidence>
<feature type="domain" description="SUEL-type lectin" evidence="4">
    <location>
        <begin position="148"/>
        <end position="236"/>
    </location>
</feature>
<feature type="region of interest" description="Disordered" evidence="1">
    <location>
        <begin position="464"/>
        <end position="486"/>
    </location>
</feature>
<keyword evidence="2" id="KW-0812">Transmembrane</keyword>
<dbReference type="Proteomes" id="UP000791440">
    <property type="component" value="Unassembled WGS sequence"/>
</dbReference>
<dbReference type="Pfam" id="PF02140">
    <property type="entry name" value="SUEL_Lectin"/>
    <property type="match status" value="2"/>
</dbReference>
<feature type="transmembrane region" description="Helical" evidence="2">
    <location>
        <begin position="345"/>
        <end position="370"/>
    </location>
</feature>
<keyword evidence="2" id="KW-1133">Transmembrane helix</keyword>
<dbReference type="OrthoDB" id="5970528at2759"/>
<gene>
    <name evidence="5" type="ORF">O3G_MSEX004162</name>
</gene>
<evidence type="ECO:0000259" key="4">
    <source>
        <dbReference type="PROSITE" id="PS50228"/>
    </source>
</evidence>
<dbReference type="Gene3D" id="2.60.120.740">
    <property type="match status" value="2"/>
</dbReference>
<feature type="domain" description="SUEL-type lectin" evidence="4">
    <location>
        <begin position="38"/>
        <end position="139"/>
    </location>
</feature>
<evidence type="ECO:0000256" key="1">
    <source>
        <dbReference type="SAM" id="MobiDB-lite"/>
    </source>
</evidence>
<reference evidence="5" key="1">
    <citation type="journal article" date="2016" name="Insect Biochem. Mol. Biol.">
        <title>Multifaceted biological insights from a draft genome sequence of the tobacco hornworm moth, Manduca sexta.</title>
        <authorList>
            <person name="Kanost M.R."/>
            <person name="Arrese E.L."/>
            <person name="Cao X."/>
            <person name="Chen Y.R."/>
            <person name="Chellapilla S."/>
            <person name="Goldsmith M.R."/>
            <person name="Grosse-Wilde E."/>
            <person name="Heckel D.G."/>
            <person name="Herndon N."/>
            <person name="Jiang H."/>
            <person name="Papanicolaou A."/>
            <person name="Qu J."/>
            <person name="Soulages J.L."/>
            <person name="Vogel H."/>
            <person name="Walters J."/>
            <person name="Waterhouse R.M."/>
            <person name="Ahn S.J."/>
            <person name="Almeida F.C."/>
            <person name="An C."/>
            <person name="Aqrawi P."/>
            <person name="Bretschneider A."/>
            <person name="Bryant W.B."/>
            <person name="Bucks S."/>
            <person name="Chao H."/>
            <person name="Chevignon G."/>
            <person name="Christen J.M."/>
            <person name="Clarke D.F."/>
            <person name="Dittmer N.T."/>
            <person name="Ferguson L.C.F."/>
            <person name="Garavelou S."/>
            <person name="Gordon K.H.J."/>
            <person name="Gunaratna R.T."/>
            <person name="Han Y."/>
            <person name="Hauser F."/>
            <person name="He Y."/>
            <person name="Heidel-Fischer H."/>
            <person name="Hirsh A."/>
            <person name="Hu Y."/>
            <person name="Jiang H."/>
            <person name="Kalra D."/>
            <person name="Klinner C."/>
            <person name="Konig C."/>
            <person name="Kovar C."/>
            <person name="Kroll A.R."/>
            <person name="Kuwar S.S."/>
            <person name="Lee S.L."/>
            <person name="Lehman R."/>
            <person name="Li K."/>
            <person name="Li Z."/>
            <person name="Liang H."/>
            <person name="Lovelace S."/>
            <person name="Lu Z."/>
            <person name="Mansfield J.H."/>
            <person name="McCulloch K.J."/>
            <person name="Mathew T."/>
            <person name="Morton B."/>
            <person name="Muzny D.M."/>
            <person name="Neunemann D."/>
            <person name="Ongeri F."/>
            <person name="Pauchet Y."/>
            <person name="Pu L.L."/>
            <person name="Pyrousis I."/>
            <person name="Rao X.J."/>
            <person name="Redding A."/>
            <person name="Roesel C."/>
            <person name="Sanchez-Gracia A."/>
            <person name="Schaack S."/>
            <person name="Shukla A."/>
            <person name="Tetreau G."/>
            <person name="Wang Y."/>
            <person name="Xiong G.H."/>
            <person name="Traut W."/>
            <person name="Walsh T.K."/>
            <person name="Worley K.C."/>
            <person name="Wu D."/>
            <person name="Wu W."/>
            <person name="Wu Y.Q."/>
            <person name="Zhang X."/>
            <person name="Zou Z."/>
            <person name="Zucker H."/>
            <person name="Briscoe A.D."/>
            <person name="Burmester T."/>
            <person name="Clem R.J."/>
            <person name="Feyereisen R."/>
            <person name="Grimmelikhuijzen C.J.P."/>
            <person name="Hamodrakas S.J."/>
            <person name="Hansson B.S."/>
            <person name="Huguet E."/>
            <person name="Jermiin L.S."/>
            <person name="Lan Q."/>
            <person name="Lehman H.K."/>
            <person name="Lorenzen M."/>
            <person name="Merzendorfer H."/>
            <person name="Michalopoulos I."/>
            <person name="Morton D.B."/>
            <person name="Muthukrishnan S."/>
            <person name="Oakeshott J.G."/>
            <person name="Palmer W."/>
            <person name="Park Y."/>
            <person name="Passarelli A.L."/>
            <person name="Rozas J."/>
            <person name="Schwartz L.M."/>
            <person name="Smith W."/>
            <person name="Southgate A."/>
            <person name="Vilcinskas A."/>
            <person name="Vogt R."/>
            <person name="Wang P."/>
            <person name="Werren J."/>
            <person name="Yu X.Q."/>
            <person name="Zhou J.J."/>
            <person name="Brown S.J."/>
            <person name="Scherer S.E."/>
            <person name="Richards S."/>
            <person name="Blissard G.W."/>
        </authorList>
    </citation>
    <scope>NUCLEOTIDE SEQUENCE</scope>
</reference>
<evidence type="ECO:0000256" key="3">
    <source>
        <dbReference type="SAM" id="SignalP"/>
    </source>
</evidence>